<keyword evidence="1 7" id="KW-0813">Transport</keyword>
<dbReference type="GO" id="GO:0046872">
    <property type="term" value="F:metal ion binding"/>
    <property type="evidence" value="ECO:0007669"/>
    <property type="project" value="UniProtKB-KW"/>
</dbReference>
<dbReference type="GO" id="GO:0009055">
    <property type="term" value="F:electron transfer activity"/>
    <property type="evidence" value="ECO:0007669"/>
    <property type="project" value="InterPro"/>
</dbReference>
<keyword evidence="6 7" id="KW-0411">Iron-sulfur</keyword>
<proteinExistence type="inferred from homology"/>
<name>N1MQF3_9SPHN</name>
<keyword evidence="8" id="KW-0732">Signal</keyword>
<organism evidence="10 11">
    <name type="scientific">Sphingobium indicum BiD32</name>
    <dbReference type="NCBI Taxonomy" id="1301087"/>
    <lineage>
        <taxon>Bacteria</taxon>
        <taxon>Pseudomonadati</taxon>
        <taxon>Pseudomonadota</taxon>
        <taxon>Alphaproteobacteria</taxon>
        <taxon>Sphingomonadales</taxon>
        <taxon>Sphingomonadaceae</taxon>
        <taxon>Sphingobium</taxon>
    </lineage>
</organism>
<comment type="similarity">
    <text evidence="7">Belongs to the high-potential iron-sulfur protein (HiPIP) family.</text>
</comment>
<gene>
    <name evidence="10" type="ORF">EBBID32_22460</name>
</gene>
<evidence type="ECO:0000313" key="10">
    <source>
        <dbReference type="EMBL" id="CCW17897.1"/>
    </source>
</evidence>
<protein>
    <recommendedName>
        <fullName evidence="7">High-potential iron-sulfur protein</fullName>
        <shortName evidence="7">HiPIP</shortName>
    </recommendedName>
</protein>
<reference evidence="10 11" key="1">
    <citation type="submission" date="2013-03" db="EMBL/GenBank/DDBJ databases">
        <authorList>
            <person name="Le V."/>
        </authorList>
    </citation>
    <scope>NUCLEOTIDE SEQUENCE [LARGE SCALE GENOMIC DNA]</scope>
    <source>
        <strain evidence="10 11">BiD32</strain>
    </source>
</reference>
<feature type="signal peptide" evidence="8">
    <location>
        <begin position="1"/>
        <end position="25"/>
    </location>
</feature>
<keyword evidence="3 7" id="KW-0479">Metal-binding</keyword>
<dbReference type="Gene3D" id="4.10.490.10">
    <property type="entry name" value="High potential iron-sulphur protein"/>
    <property type="match status" value="1"/>
</dbReference>
<dbReference type="Proteomes" id="UP000013201">
    <property type="component" value="Unassembled WGS sequence"/>
</dbReference>
<evidence type="ECO:0000256" key="4">
    <source>
        <dbReference type="ARBA" id="ARBA00022982"/>
    </source>
</evidence>
<evidence type="ECO:0000313" key="11">
    <source>
        <dbReference type="Proteomes" id="UP000013201"/>
    </source>
</evidence>
<evidence type="ECO:0000256" key="6">
    <source>
        <dbReference type="ARBA" id="ARBA00023014"/>
    </source>
</evidence>
<keyword evidence="5 7" id="KW-0408">Iron</keyword>
<evidence type="ECO:0000256" key="7">
    <source>
        <dbReference type="RuleBase" id="RU000620"/>
    </source>
</evidence>
<keyword evidence="2 7" id="KW-0004">4Fe-4S</keyword>
<dbReference type="Pfam" id="PF01355">
    <property type="entry name" value="HIPIP"/>
    <property type="match status" value="1"/>
</dbReference>
<evidence type="ECO:0000256" key="8">
    <source>
        <dbReference type="SAM" id="SignalP"/>
    </source>
</evidence>
<keyword evidence="4 7" id="KW-0249">Electron transport</keyword>
<comment type="function">
    <text evidence="7">Specific class of high-redox-potential 4Fe-4S ferredoxins. Functions in anaerobic electron transport in most purple and in some other photosynthetic bacteria and in at least one genus (Paracoccus) of halophilic, denitrifying bacteria.</text>
</comment>
<evidence type="ECO:0000256" key="2">
    <source>
        <dbReference type="ARBA" id="ARBA00022485"/>
    </source>
</evidence>
<dbReference type="SUPFAM" id="SSF57652">
    <property type="entry name" value="HIPIP (high potential iron protein)"/>
    <property type="match status" value="1"/>
</dbReference>
<evidence type="ECO:0000256" key="3">
    <source>
        <dbReference type="ARBA" id="ARBA00022723"/>
    </source>
</evidence>
<comment type="subunit">
    <text evidence="7">Homodimer.</text>
</comment>
<dbReference type="PROSITE" id="PS51373">
    <property type="entry name" value="HIPIP"/>
    <property type="match status" value="1"/>
</dbReference>
<dbReference type="EMBL" id="CAVK010000108">
    <property type="protein sequence ID" value="CCW17897.1"/>
    <property type="molecule type" value="Genomic_DNA"/>
</dbReference>
<dbReference type="InterPro" id="IPR036369">
    <property type="entry name" value="HIPIP_sf"/>
</dbReference>
<evidence type="ECO:0000256" key="5">
    <source>
        <dbReference type="ARBA" id="ARBA00023004"/>
    </source>
</evidence>
<sequence>MPDSEGVLTRRAILGLVAIAPLVLAAQAPASSCADPATLSAAQKSMRKSLGFKSPAPDPAKACGTCAFFTGKGADCGACALLSGGVVPANGVCDSWAKKG</sequence>
<dbReference type="GO" id="GO:0051539">
    <property type="term" value="F:4 iron, 4 sulfur cluster binding"/>
    <property type="evidence" value="ECO:0007669"/>
    <property type="project" value="UniProtKB-KW"/>
</dbReference>
<evidence type="ECO:0000256" key="1">
    <source>
        <dbReference type="ARBA" id="ARBA00022448"/>
    </source>
</evidence>
<dbReference type="GO" id="GO:0019646">
    <property type="term" value="P:aerobic electron transport chain"/>
    <property type="evidence" value="ECO:0007669"/>
    <property type="project" value="InterPro"/>
</dbReference>
<accession>N1MQF3</accession>
<comment type="caution">
    <text evidence="10">The sequence shown here is derived from an EMBL/GenBank/DDBJ whole genome shotgun (WGS) entry which is preliminary data.</text>
</comment>
<reference evidence="11" key="2">
    <citation type="submission" date="2013-04" db="EMBL/GenBank/DDBJ databases">
        <title>Bisphenol A degrading Sphingobium sp. strain BiD32.</title>
        <authorList>
            <person name="Nielsen J.L."/>
            <person name="Zhou N.A."/>
            <person name="Kjeldal H."/>
        </authorList>
    </citation>
    <scope>NUCLEOTIDE SEQUENCE [LARGE SCALE GENOMIC DNA]</scope>
    <source>
        <strain evidence="11">BiD32</strain>
    </source>
</reference>
<dbReference type="AlphaFoldDB" id="N1MQF3"/>
<feature type="domain" description="High potential iron-sulfur proteins family profile" evidence="9">
    <location>
        <begin position="34"/>
        <end position="100"/>
    </location>
</feature>
<dbReference type="InterPro" id="IPR000170">
    <property type="entry name" value="High_potential_FeS_prot"/>
</dbReference>
<feature type="chain" id="PRO_5004108255" description="High-potential iron-sulfur protein" evidence="8">
    <location>
        <begin position="26"/>
        <end position="100"/>
    </location>
</feature>
<dbReference type="OrthoDB" id="5298540at2"/>
<evidence type="ECO:0000259" key="9">
    <source>
        <dbReference type="PROSITE" id="PS51373"/>
    </source>
</evidence>
<keyword evidence="11" id="KW-1185">Reference proteome</keyword>
<dbReference type="RefSeq" id="WP_006956649.1">
    <property type="nucleotide sequence ID" value="NZ_CAVK010000108.1"/>
</dbReference>